<dbReference type="AlphaFoldDB" id="A0A1M5X1F2"/>
<evidence type="ECO:0000256" key="5">
    <source>
        <dbReference type="ARBA" id="ARBA00022989"/>
    </source>
</evidence>
<dbReference type="Pfam" id="PF02472">
    <property type="entry name" value="ExbD"/>
    <property type="match status" value="1"/>
</dbReference>
<name>A0A1M5X1F2_9FLAO</name>
<evidence type="ECO:0000256" key="6">
    <source>
        <dbReference type="ARBA" id="ARBA00023136"/>
    </source>
</evidence>
<dbReference type="InterPro" id="IPR003400">
    <property type="entry name" value="ExbD"/>
</dbReference>
<accession>A0A1M5X1F2</accession>
<keyword evidence="7" id="KW-0813">Transport</keyword>
<evidence type="ECO:0000313" key="8">
    <source>
        <dbReference type="EMBL" id="SHH93621.1"/>
    </source>
</evidence>
<evidence type="ECO:0000256" key="4">
    <source>
        <dbReference type="ARBA" id="ARBA00022692"/>
    </source>
</evidence>
<keyword evidence="6" id="KW-0472">Membrane</keyword>
<comment type="similarity">
    <text evidence="2 7">Belongs to the ExbD/TolR family.</text>
</comment>
<organism evidence="8 9">
    <name type="scientific">Chryseobacterium oranimense</name>
    <dbReference type="NCBI Taxonomy" id="421058"/>
    <lineage>
        <taxon>Bacteria</taxon>
        <taxon>Pseudomonadati</taxon>
        <taxon>Bacteroidota</taxon>
        <taxon>Flavobacteriia</taxon>
        <taxon>Flavobacteriales</taxon>
        <taxon>Weeksellaceae</taxon>
        <taxon>Chryseobacterium group</taxon>
        <taxon>Chryseobacterium</taxon>
    </lineage>
</organism>
<evidence type="ECO:0000256" key="2">
    <source>
        <dbReference type="ARBA" id="ARBA00005811"/>
    </source>
</evidence>
<dbReference type="GO" id="GO:0015031">
    <property type="term" value="P:protein transport"/>
    <property type="evidence" value="ECO:0007669"/>
    <property type="project" value="UniProtKB-KW"/>
</dbReference>
<protein>
    <submittedName>
        <fullName evidence="8">Biopolymer transport protein ExbD</fullName>
    </submittedName>
</protein>
<dbReference type="OrthoDB" id="9793581at2"/>
<keyword evidence="5" id="KW-1133">Transmembrane helix</keyword>
<reference evidence="9" key="1">
    <citation type="submission" date="2016-11" db="EMBL/GenBank/DDBJ databases">
        <authorList>
            <person name="Varghese N."/>
            <person name="Submissions S."/>
        </authorList>
    </citation>
    <scope>NUCLEOTIDE SEQUENCE [LARGE SCALE GENOMIC DNA]</scope>
    <source>
        <strain evidence="9">DSM 19055</strain>
    </source>
</reference>
<keyword evidence="4 7" id="KW-0812">Transmembrane</keyword>
<dbReference type="EMBL" id="FQWT01000009">
    <property type="protein sequence ID" value="SHH93621.1"/>
    <property type="molecule type" value="Genomic_DNA"/>
</dbReference>
<dbReference type="PANTHER" id="PTHR30558">
    <property type="entry name" value="EXBD MEMBRANE COMPONENT OF PMF-DRIVEN MACROMOLECULE IMPORT SYSTEM"/>
    <property type="match status" value="1"/>
</dbReference>
<keyword evidence="9" id="KW-1185">Reference proteome</keyword>
<keyword evidence="3" id="KW-1003">Cell membrane</keyword>
<evidence type="ECO:0000256" key="7">
    <source>
        <dbReference type="RuleBase" id="RU003879"/>
    </source>
</evidence>
<dbReference type="PANTHER" id="PTHR30558:SF3">
    <property type="entry name" value="BIOPOLYMER TRANSPORT PROTEIN EXBD-RELATED"/>
    <property type="match status" value="1"/>
</dbReference>
<proteinExistence type="inferred from homology"/>
<comment type="subcellular location">
    <subcellularLocation>
        <location evidence="1">Cell membrane</location>
        <topology evidence="1">Single-pass membrane protein</topology>
    </subcellularLocation>
    <subcellularLocation>
        <location evidence="7">Cell membrane</location>
        <topology evidence="7">Single-pass type II membrane protein</topology>
    </subcellularLocation>
</comment>
<dbReference type="Proteomes" id="UP000184047">
    <property type="component" value="Unassembled WGS sequence"/>
</dbReference>
<dbReference type="eggNOG" id="COG0848">
    <property type="taxonomic scope" value="Bacteria"/>
</dbReference>
<dbReference type="RefSeq" id="WP_040997549.1">
    <property type="nucleotide sequence ID" value="NZ_FQWT01000009.1"/>
</dbReference>
<evidence type="ECO:0000313" key="9">
    <source>
        <dbReference type="Proteomes" id="UP000184047"/>
    </source>
</evidence>
<gene>
    <name evidence="8" type="ORF">SAMN05421866_4306</name>
</gene>
<keyword evidence="7" id="KW-0653">Protein transport</keyword>
<evidence type="ECO:0000256" key="3">
    <source>
        <dbReference type="ARBA" id="ARBA00022475"/>
    </source>
</evidence>
<evidence type="ECO:0000256" key="1">
    <source>
        <dbReference type="ARBA" id="ARBA00004162"/>
    </source>
</evidence>
<sequence>MARVKPKRHGVVTDMTAMCDVAFLLLTFFILTTQFKKPDVEQIKPPSSISEKLLPDASLMTINATPDGKFYFQPVDNASERLQLLDKMGQKYNMTFTNQQKASFQKVQAIGVPMSQLKGYLDMSDEEQKSFKSPTGIPMDSTNKQLVDWVQQSLSVNPDYKLAIKGDVTTQYPKVKSLFEGLRDIDFLKFWLITSQEGKP</sequence>
<dbReference type="GO" id="GO:0005886">
    <property type="term" value="C:plasma membrane"/>
    <property type="evidence" value="ECO:0007669"/>
    <property type="project" value="UniProtKB-SubCell"/>
</dbReference>
<dbReference type="STRING" id="421058.SAMN05421866_4306"/>
<dbReference type="GO" id="GO:0022857">
    <property type="term" value="F:transmembrane transporter activity"/>
    <property type="evidence" value="ECO:0007669"/>
    <property type="project" value="InterPro"/>
</dbReference>